<keyword evidence="6" id="KW-0675">Receptor</keyword>
<evidence type="ECO:0000256" key="2">
    <source>
        <dbReference type="RuleBase" id="RU003357"/>
    </source>
</evidence>
<keyword evidence="1" id="KW-0813">Transport</keyword>
<name>A0ABS6BIU4_9SPHN</name>
<proteinExistence type="inferred from homology"/>
<keyword evidence="3" id="KW-0732">Signal</keyword>
<organism evidence="6 7">
    <name type="scientific">Sphingomonas quercus</name>
    <dbReference type="NCBI Taxonomy" id="2842451"/>
    <lineage>
        <taxon>Bacteria</taxon>
        <taxon>Pseudomonadati</taxon>
        <taxon>Pseudomonadota</taxon>
        <taxon>Alphaproteobacteria</taxon>
        <taxon>Sphingomonadales</taxon>
        <taxon>Sphingomonadaceae</taxon>
        <taxon>Sphingomonas</taxon>
    </lineage>
</organism>
<comment type="caution">
    <text evidence="6">The sequence shown here is derived from an EMBL/GenBank/DDBJ whole genome shotgun (WGS) entry which is preliminary data.</text>
</comment>
<evidence type="ECO:0000256" key="1">
    <source>
        <dbReference type="PROSITE-ProRule" id="PRU01360"/>
    </source>
</evidence>
<comment type="subcellular location">
    <subcellularLocation>
        <location evidence="1">Cell outer membrane</location>
        <topology evidence="1">Multi-pass membrane protein</topology>
    </subcellularLocation>
</comment>
<keyword evidence="1" id="KW-0998">Cell outer membrane</keyword>
<keyword evidence="1" id="KW-0812">Transmembrane</keyword>
<evidence type="ECO:0000259" key="4">
    <source>
        <dbReference type="Pfam" id="PF00593"/>
    </source>
</evidence>
<reference evidence="6 7" key="1">
    <citation type="submission" date="2021-06" db="EMBL/GenBank/DDBJ databases">
        <title>Sphingomonas sp. XMGL2, whole genome shotgun sequencing project.</title>
        <authorList>
            <person name="Zhao G."/>
            <person name="Shen L."/>
        </authorList>
    </citation>
    <scope>NUCLEOTIDE SEQUENCE [LARGE SCALE GENOMIC DNA]</scope>
    <source>
        <strain evidence="6 7">XMGL2</strain>
    </source>
</reference>
<dbReference type="PROSITE" id="PS52016">
    <property type="entry name" value="TONB_DEPENDENT_REC_3"/>
    <property type="match status" value="1"/>
</dbReference>
<dbReference type="InterPro" id="IPR000531">
    <property type="entry name" value="Beta-barrel_TonB"/>
</dbReference>
<dbReference type="PANTHER" id="PTHR47234">
    <property type="match status" value="1"/>
</dbReference>
<keyword evidence="7" id="KW-1185">Reference proteome</keyword>
<keyword evidence="1" id="KW-1134">Transmembrane beta strand</keyword>
<evidence type="ECO:0000259" key="5">
    <source>
        <dbReference type="Pfam" id="PF07715"/>
    </source>
</evidence>
<feature type="domain" description="TonB-dependent receptor plug" evidence="5">
    <location>
        <begin position="95"/>
        <end position="201"/>
    </location>
</feature>
<keyword evidence="2" id="KW-0798">TonB box</keyword>
<feature type="signal peptide" evidence="3">
    <location>
        <begin position="1"/>
        <end position="36"/>
    </location>
</feature>
<dbReference type="InterPro" id="IPR039426">
    <property type="entry name" value="TonB-dep_rcpt-like"/>
</dbReference>
<feature type="domain" description="TonB-dependent receptor-like beta-barrel" evidence="4">
    <location>
        <begin position="469"/>
        <end position="928"/>
    </location>
</feature>
<sequence>MTNTNDVRSCAASARKALLTSTALFATLGICAPAFAQDQAAQGATVQNAGPAAPGAGSPVAAQLAADSGTGLDEIVVTGSSIRGVAPVGSQLIGVTRDAIQAQAPSNTKELLANVPQLGNFGTNAEQSTSNRFRTAGFQPNIHNVGIYATLTLFNGHRFAPVGGEAVFPDPSIIPVIALQRVEVVADGGSAVYGSDAVAGVVNFIYRKNVEGVEATGTIGFNSSRYKKYDGAVIAGHQWGTGGVMLAYEYSANKSPLNTDIDFLARGGNQLGYGTDKYPGRDLRGTNCLLPNINIATPGGDPRGTNYAYNADGSVTAGQNKCGVLTPATIIPDAHRHSVLLTAHQELGEHVDLWTEVNYSNYQTTTFGGQSNLTLRIPTNNPYFARGLPPGLSPSDVANGFYIVRRSGLGLFNSRDPSSIQSSKVWGVTVGADIDLGGDWRLTPMVHASKTNDYNSDPEIDPVTMEAAANLSTANALNPFGQAAQNDPAILKSIDDNYRRDNTTSQRLREIQIKADGPLFTIPGGEVRAALGADMRDEQAVQLQTSGTPTRAADMFVVRDDNITRTVFAGFGELNVPFISSQNALSWMQRVTLSLAGRVDYYEQYGAKFNPKIGLVLEPIQGYSIHGSYGTSFVAPNMGLLGHKFGYVGSINSTGAYTYTFPAGGPRAGETIKIGNQAGSVAPVYNIYNSGGGNPDLQPEKANTWSIGVDLAPPQVRGLRLSVSYYNVDYKNTIYKATMQDVMTNPAFAPYVYVNPTIGSNNANPLMNAEMAKETAVSPPEMDVPSYIVWDIIFRSFAINLGERKYAGLDFDGGYDIETGIGHFTLAANANLKLTDKQQVLPGTPWSDRLGTDQAPRWKGRAALNWELNPVTVNLAMNYTGGFKYITGVTAYGGTQKVKPWTTFDLVGRYSLENVAKGLSLQARVVNLFNKNPPWVDVANGYLPALASPFGRQFEVTLRAAF</sequence>
<dbReference type="Proteomes" id="UP000776276">
    <property type="component" value="Unassembled WGS sequence"/>
</dbReference>
<feature type="chain" id="PRO_5046583157" evidence="3">
    <location>
        <begin position="37"/>
        <end position="962"/>
    </location>
</feature>
<dbReference type="Pfam" id="PF07715">
    <property type="entry name" value="Plug"/>
    <property type="match status" value="1"/>
</dbReference>
<dbReference type="EMBL" id="JAHKRT010000004">
    <property type="protein sequence ID" value="MBU3078226.1"/>
    <property type="molecule type" value="Genomic_DNA"/>
</dbReference>
<accession>A0ABS6BIU4</accession>
<dbReference type="InterPro" id="IPR012910">
    <property type="entry name" value="Plug_dom"/>
</dbReference>
<protein>
    <submittedName>
        <fullName evidence="6">TonB-dependent receptor</fullName>
    </submittedName>
</protein>
<dbReference type="PANTHER" id="PTHR47234:SF1">
    <property type="entry name" value="TONB-DEPENDENT RECEPTOR"/>
    <property type="match status" value="1"/>
</dbReference>
<evidence type="ECO:0000313" key="7">
    <source>
        <dbReference type="Proteomes" id="UP000776276"/>
    </source>
</evidence>
<gene>
    <name evidence="6" type="ORF">KOF26_10135</name>
</gene>
<evidence type="ECO:0000313" key="6">
    <source>
        <dbReference type="EMBL" id="MBU3078226.1"/>
    </source>
</evidence>
<comment type="similarity">
    <text evidence="1 2">Belongs to the TonB-dependent receptor family.</text>
</comment>
<evidence type="ECO:0000256" key="3">
    <source>
        <dbReference type="SAM" id="SignalP"/>
    </source>
</evidence>
<dbReference type="RefSeq" id="WP_216324011.1">
    <property type="nucleotide sequence ID" value="NZ_JAHKRT010000004.1"/>
</dbReference>
<keyword evidence="1 2" id="KW-0472">Membrane</keyword>
<dbReference type="Pfam" id="PF00593">
    <property type="entry name" value="TonB_dep_Rec_b-barrel"/>
    <property type="match status" value="1"/>
</dbReference>